<comment type="caution">
    <text evidence="3">The sequence shown here is derived from an EMBL/GenBank/DDBJ whole genome shotgun (WGS) entry which is preliminary data.</text>
</comment>
<gene>
    <name evidence="3" type="ORF">LCGC14_1930170</name>
</gene>
<reference evidence="3" key="1">
    <citation type="journal article" date="2015" name="Nature">
        <title>Complex archaea that bridge the gap between prokaryotes and eukaryotes.</title>
        <authorList>
            <person name="Spang A."/>
            <person name="Saw J.H."/>
            <person name="Jorgensen S.L."/>
            <person name="Zaremba-Niedzwiedzka K."/>
            <person name="Martijn J."/>
            <person name="Lind A.E."/>
            <person name="van Eijk R."/>
            <person name="Schleper C."/>
            <person name="Guy L."/>
            <person name="Ettema T.J."/>
        </authorList>
    </citation>
    <scope>NUCLEOTIDE SEQUENCE</scope>
</reference>
<feature type="coiled-coil region" evidence="1">
    <location>
        <begin position="8"/>
        <end position="35"/>
    </location>
</feature>
<evidence type="ECO:0000256" key="2">
    <source>
        <dbReference type="SAM" id="MobiDB-lite"/>
    </source>
</evidence>
<evidence type="ECO:0000313" key="3">
    <source>
        <dbReference type="EMBL" id="KKL87891.1"/>
    </source>
</evidence>
<feature type="compositionally biased region" description="Acidic residues" evidence="2">
    <location>
        <begin position="70"/>
        <end position="82"/>
    </location>
</feature>
<evidence type="ECO:0000256" key="1">
    <source>
        <dbReference type="SAM" id="Coils"/>
    </source>
</evidence>
<organism evidence="3">
    <name type="scientific">marine sediment metagenome</name>
    <dbReference type="NCBI Taxonomy" id="412755"/>
    <lineage>
        <taxon>unclassified sequences</taxon>
        <taxon>metagenomes</taxon>
        <taxon>ecological metagenomes</taxon>
    </lineage>
</organism>
<dbReference type="AlphaFoldDB" id="A0A0F9GBN8"/>
<dbReference type="EMBL" id="LAZR01020714">
    <property type="protein sequence ID" value="KKL87891.1"/>
    <property type="molecule type" value="Genomic_DNA"/>
</dbReference>
<name>A0A0F9GBN8_9ZZZZ</name>
<keyword evidence="1" id="KW-0175">Coiled coil</keyword>
<proteinExistence type="predicted"/>
<feature type="region of interest" description="Disordered" evidence="2">
    <location>
        <begin position="70"/>
        <end position="89"/>
    </location>
</feature>
<sequence length="89" mass="10151">MDSVWQVVNSLSERVEELEARVSLLEEELEEDGLDISDPYTYEATNEEEEKVMGNIMDGLKNECQHIPDEDFEGEVTYDSDSDNDKAST</sequence>
<protein>
    <submittedName>
        <fullName evidence="3">Uncharacterized protein</fullName>
    </submittedName>
</protein>
<accession>A0A0F9GBN8</accession>